<comment type="caution">
    <text evidence="3">The sequence shown here is derived from an EMBL/GenBank/DDBJ whole genome shotgun (WGS) entry which is preliminary data.</text>
</comment>
<dbReference type="PRINTS" id="PR00081">
    <property type="entry name" value="GDHRDH"/>
</dbReference>
<comment type="similarity">
    <text evidence="2">Belongs to the short-chain dehydrogenases/reductases (SDR) family.</text>
</comment>
<keyword evidence="1" id="KW-0560">Oxidoreductase</keyword>
<dbReference type="CDD" id="cd05327">
    <property type="entry name" value="retinol-DH_like_SDR_c_like"/>
    <property type="match status" value="1"/>
</dbReference>
<protein>
    <submittedName>
        <fullName evidence="3">SDR family oxidoreductase</fullName>
    </submittedName>
</protein>
<gene>
    <name evidence="3" type="ORF">IDJ76_01565</name>
</gene>
<dbReference type="PANTHER" id="PTHR43157">
    <property type="entry name" value="PHOSPHATIDYLINOSITOL-GLYCAN BIOSYNTHESIS CLASS F PROTEIN-RELATED"/>
    <property type="match status" value="1"/>
</dbReference>
<dbReference type="RefSeq" id="WP_191160031.1">
    <property type="nucleotide sequence ID" value="NZ_JACWMX010000001.1"/>
</dbReference>
<dbReference type="InterPro" id="IPR002347">
    <property type="entry name" value="SDR_fam"/>
</dbReference>
<dbReference type="PRINTS" id="PR00080">
    <property type="entry name" value="SDRFAMILY"/>
</dbReference>
<evidence type="ECO:0000256" key="2">
    <source>
        <dbReference type="RuleBase" id="RU000363"/>
    </source>
</evidence>
<evidence type="ECO:0000256" key="1">
    <source>
        <dbReference type="ARBA" id="ARBA00023002"/>
    </source>
</evidence>
<evidence type="ECO:0000313" key="4">
    <source>
        <dbReference type="Proteomes" id="UP000619078"/>
    </source>
</evidence>
<dbReference type="Gene3D" id="3.40.50.720">
    <property type="entry name" value="NAD(P)-binding Rossmann-like Domain"/>
    <property type="match status" value="1"/>
</dbReference>
<organism evidence="3 4">
    <name type="scientific">Mucilaginibacter glaciei</name>
    <dbReference type="NCBI Taxonomy" id="2772109"/>
    <lineage>
        <taxon>Bacteria</taxon>
        <taxon>Pseudomonadati</taxon>
        <taxon>Bacteroidota</taxon>
        <taxon>Sphingobacteriia</taxon>
        <taxon>Sphingobacteriales</taxon>
        <taxon>Sphingobacteriaceae</taxon>
        <taxon>Mucilaginibacter</taxon>
    </lineage>
</organism>
<dbReference type="AlphaFoldDB" id="A0A926NNK8"/>
<dbReference type="Proteomes" id="UP000619078">
    <property type="component" value="Unassembled WGS sequence"/>
</dbReference>
<proteinExistence type="inferred from homology"/>
<dbReference type="PANTHER" id="PTHR43157:SF31">
    <property type="entry name" value="PHOSPHATIDYLINOSITOL-GLYCAN BIOSYNTHESIS CLASS F PROTEIN"/>
    <property type="match status" value="1"/>
</dbReference>
<reference evidence="3" key="1">
    <citation type="submission" date="2020-09" db="EMBL/GenBank/DDBJ databases">
        <title>Novel species of Mucilaginibacter isolated from a glacier on the Tibetan Plateau.</title>
        <authorList>
            <person name="Liu Q."/>
            <person name="Xin Y.-H."/>
        </authorList>
    </citation>
    <scope>NUCLEOTIDE SEQUENCE</scope>
    <source>
        <strain evidence="3">ZB1P21</strain>
    </source>
</reference>
<accession>A0A926NNK8</accession>
<dbReference type="EMBL" id="JACWMX010000001">
    <property type="protein sequence ID" value="MBD1391775.1"/>
    <property type="molecule type" value="Genomic_DNA"/>
</dbReference>
<keyword evidence="4" id="KW-1185">Reference proteome</keyword>
<name>A0A926NNK8_9SPHI</name>
<sequence>MPFTTTVITGATSGIGKETAIELARKGHAIYMLVRDIAKGEEVKELIIELTKNRSIYVIECDLADLESVRNAANLLKVSLLAINVLINNAGGIFKDYEESKQGYEMTFAVNHLSHFVLVQHLMPLLQKGQARVINVSSEAHRTGKTRFKDMQWKTSPYSAYAAYSMAKLCNIYFTRSLAIKYGPKGITSFALHPGLVATGFGSELTGIGKFFMWLARPFMITAEQGAETTVFLATAPRLDAKSGQYFKKCKVSGVSSNAADEGSRNRLWELSTEMAGHYLGE</sequence>
<evidence type="ECO:0000313" key="3">
    <source>
        <dbReference type="EMBL" id="MBD1391775.1"/>
    </source>
</evidence>
<dbReference type="InterPro" id="IPR036291">
    <property type="entry name" value="NAD(P)-bd_dom_sf"/>
</dbReference>
<dbReference type="SUPFAM" id="SSF51735">
    <property type="entry name" value="NAD(P)-binding Rossmann-fold domains"/>
    <property type="match status" value="1"/>
</dbReference>
<dbReference type="GO" id="GO:0016491">
    <property type="term" value="F:oxidoreductase activity"/>
    <property type="evidence" value="ECO:0007669"/>
    <property type="project" value="UniProtKB-KW"/>
</dbReference>
<dbReference type="Pfam" id="PF00106">
    <property type="entry name" value="adh_short"/>
    <property type="match status" value="1"/>
</dbReference>